<evidence type="ECO:0000313" key="2">
    <source>
        <dbReference type="EMBL" id="MBK8525030.1"/>
    </source>
</evidence>
<name>A0A9D7PRA3_9PROT</name>
<protein>
    <submittedName>
        <fullName evidence="2">SMI1/KNR4 family protein</fullName>
    </submittedName>
</protein>
<organism evidence="2 3">
    <name type="scientific">Candidatus Proximibacter danicus</name>
    <dbReference type="NCBI Taxonomy" id="2954365"/>
    <lineage>
        <taxon>Bacteria</taxon>
        <taxon>Pseudomonadati</taxon>
        <taxon>Pseudomonadota</taxon>
        <taxon>Betaproteobacteria</taxon>
        <taxon>Candidatus Proximibacter</taxon>
    </lineage>
</organism>
<accession>A0A9D7PRA3</accession>
<dbReference type="AlphaFoldDB" id="A0A9D7PRA3"/>
<dbReference type="SUPFAM" id="SSF160631">
    <property type="entry name" value="SMI1/KNR4-like"/>
    <property type="match status" value="1"/>
</dbReference>
<evidence type="ECO:0000313" key="3">
    <source>
        <dbReference type="Proteomes" id="UP000886689"/>
    </source>
</evidence>
<dbReference type="InterPro" id="IPR018958">
    <property type="entry name" value="Knr4/Smi1-like_dom"/>
</dbReference>
<evidence type="ECO:0000259" key="1">
    <source>
        <dbReference type="Pfam" id="PF09346"/>
    </source>
</evidence>
<comment type="caution">
    <text evidence="2">The sequence shown here is derived from an EMBL/GenBank/DDBJ whole genome shotgun (WGS) entry which is preliminary data.</text>
</comment>
<dbReference type="EMBL" id="JADJUC010000021">
    <property type="protein sequence ID" value="MBK8525030.1"/>
    <property type="molecule type" value="Genomic_DNA"/>
</dbReference>
<dbReference type="Proteomes" id="UP000886689">
    <property type="component" value="Unassembled WGS sequence"/>
</dbReference>
<dbReference type="Gene3D" id="3.40.1580.10">
    <property type="entry name" value="SMI1/KNR4-like"/>
    <property type="match status" value="1"/>
</dbReference>
<feature type="domain" description="Knr4/Smi1-like" evidence="1">
    <location>
        <begin position="16"/>
        <end position="66"/>
    </location>
</feature>
<gene>
    <name evidence="2" type="ORF">IPL58_13820</name>
</gene>
<reference evidence="2" key="1">
    <citation type="submission" date="2020-10" db="EMBL/GenBank/DDBJ databases">
        <title>Connecting structure to function with the recovery of over 1000 high-quality activated sludge metagenome-assembled genomes encoding full-length rRNA genes using long-read sequencing.</title>
        <authorList>
            <person name="Singleton C.M."/>
            <person name="Petriglieri F."/>
            <person name="Kristensen J.M."/>
            <person name="Kirkegaard R.H."/>
            <person name="Michaelsen T.Y."/>
            <person name="Andersen M.H."/>
            <person name="Karst S.M."/>
            <person name="Dueholm M.S."/>
            <person name="Nielsen P.H."/>
            <person name="Albertsen M."/>
        </authorList>
    </citation>
    <scope>NUCLEOTIDE SEQUENCE</scope>
    <source>
        <strain evidence="2">Hirt_18-Q3-R61-65_BATAC.395</strain>
    </source>
</reference>
<dbReference type="Pfam" id="PF09346">
    <property type="entry name" value="SMI1_KNR4"/>
    <property type="match status" value="1"/>
</dbReference>
<sequence length="74" mass="8256">MAWKQLARSSLRSEPGVTEDELRAFAAAINAPLPAEYVALYRWHNGQKMEIHTGPWYGLTFIPLTRVLSNGSLG</sequence>
<proteinExistence type="predicted"/>
<dbReference type="InterPro" id="IPR037883">
    <property type="entry name" value="Knr4/Smi1-like_sf"/>
</dbReference>